<proteinExistence type="predicted"/>
<dbReference type="Gramene" id="ONIVA10G08820.1">
    <property type="protein sequence ID" value="ONIVA10G08820.1"/>
    <property type="gene ID" value="ONIVA10G08820"/>
</dbReference>
<evidence type="ECO:0000313" key="2">
    <source>
        <dbReference type="EnsemblPlants" id="ONIVA10G08820.1"/>
    </source>
</evidence>
<reference evidence="2" key="1">
    <citation type="submission" date="2015-04" db="UniProtKB">
        <authorList>
            <consortium name="EnsemblPlants"/>
        </authorList>
    </citation>
    <scope>IDENTIFICATION</scope>
    <source>
        <strain evidence="2">SL10</strain>
    </source>
</reference>
<feature type="compositionally biased region" description="Basic and acidic residues" evidence="1">
    <location>
        <begin position="7"/>
        <end position="16"/>
    </location>
</feature>
<evidence type="ECO:0000256" key="1">
    <source>
        <dbReference type="SAM" id="MobiDB-lite"/>
    </source>
</evidence>
<dbReference type="OMA" id="SITHWRR"/>
<dbReference type="Proteomes" id="UP000006591">
    <property type="component" value="Chromosome 10"/>
</dbReference>
<reference evidence="2" key="2">
    <citation type="submission" date="2018-04" db="EMBL/GenBank/DDBJ databases">
        <title>OnivRS2 (Oryza nivara Reference Sequence Version 2).</title>
        <authorList>
            <person name="Zhang J."/>
            <person name="Kudrna D."/>
            <person name="Lee S."/>
            <person name="Talag J."/>
            <person name="Rajasekar S."/>
            <person name="Welchert J."/>
            <person name="Hsing Y.-I."/>
            <person name="Wing R.A."/>
        </authorList>
    </citation>
    <scope>NUCLEOTIDE SEQUENCE [LARGE SCALE GENOMIC DNA]</scope>
</reference>
<accession>A0A0E0IRW3</accession>
<dbReference type="HOGENOM" id="CLU_2296222_0_0_1"/>
<organism evidence="2">
    <name type="scientific">Oryza nivara</name>
    <name type="common">Indian wild rice</name>
    <name type="synonym">Oryza sativa f. spontanea</name>
    <dbReference type="NCBI Taxonomy" id="4536"/>
    <lineage>
        <taxon>Eukaryota</taxon>
        <taxon>Viridiplantae</taxon>
        <taxon>Streptophyta</taxon>
        <taxon>Embryophyta</taxon>
        <taxon>Tracheophyta</taxon>
        <taxon>Spermatophyta</taxon>
        <taxon>Magnoliopsida</taxon>
        <taxon>Liliopsida</taxon>
        <taxon>Poales</taxon>
        <taxon>Poaceae</taxon>
        <taxon>BOP clade</taxon>
        <taxon>Oryzoideae</taxon>
        <taxon>Oryzeae</taxon>
        <taxon>Oryzinae</taxon>
        <taxon>Oryza</taxon>
    </lineage>
</organism>
<sequence>MVVEGGNGEKEVRDEDGTWEIGGGDCAVEIGSEGGEHAEDTGGSGEHERKGERDQELCFNVASSNLDLNSITHWRRRAEDGSGKNSYMENSNMFFAVCSHA</sequence>
<feature type="compositionally biased region" description="Basic and acidic residues" evidence="1">
    <location>
        <begin position="34"/>
        <end position="55"/>
    </location>
</feature>
<dbReference type="AlphaFoldDB" id="A0A0E0IRW3"/>
<evidence type="ECO:0000313" key="3">
    <source>
        <dbReference type="Proteomes" id="UP000006591"/>
    </source>
</evidence>
<name>A0A0E0IRW3_ORYNI</name>
<keyword evidence="3" id="KW-1185">Reference proteome</keyword>
<feature type="region of interest" description="Disordered" evidence="1">
    <location>
        <begin position="1"/>
        <end position="55"/>
    </location>
</feature>
<protein>
    <submittedName>
        <fullName evidence="2">Uncharacterized protein</fullName>
    </submittedName>
</protein>
<dbReference type="EnsemblPlants" id="ONIVA10G08820.1">
    <property type="protein sequence ID" value="ONIVA10G08820.1"/>
    <property type="gene ID" value="ONIVA10G08820"/>
</dbReference>